<feature type="non-terminal residue" evidence="1">
    <location>
        <position position="1"/>
    </location>
</feature>
<gene>
    <name evidence="1" type="ORF">M8C21_008864</name>
</gene>
<dbReference type="Proteomes" id="UP001206925">
    <property type="component" value="Unassembled WGS sequence"/>
</dbReference>
<reference evidence="1" key="1">
    <citation type="submission" date="2022-06" db="EMBL/GenBank/DDBJ databases">
        <title>Uncovering the hologenomic basis of an extraordinary plant invasion.</title>
        <authorList>
            <person name="Bieker V.C."/>
            <person name="Martin M.D."/>
            <person name="Gilbert T."/>
            <person name="Hodgins K."/>
            <person name="Battlay P."/>
            <person name="Petersen B."/>
            <person name="Wilson J."/>
        </authorList>
    </citation>
    <scope>NUCLEOTIDE SEQUENCE</scope>
    <source>
        <strain evidence="1">AA19_3_7</strain>
        <tissue evidence="1">Leaf</tissue>
    </source>
</reference>
<comment type="caution">
    <text evidence="1">The sequence shown here is derived from an EMBL/GenBank/DDBJ whole genome shotgun (WGS) entry which is preliminary data.</text>
</comment>
<proteinExistence type="predicted"/>
<dbReference type="AlphaFoldDB" id="A0AAD5GEL0"/>
<accession>A0AAD5GEL0</accession>
<keyword evidence="2" id="KW-1185">Reference proteome</keyword>
<sequence>MRATGETTSIENAAAVLLGLYPSPLRTAERRRFSALVGQLITLSQAANVLLPEVAVGMPCTFGEDDIRLALTIFASFSVYGKLW</sequence>
<dbReference type="EMBL" id="JAMZMK010008996">
    <property type="protein sequence ID" value="KAI7737561.1"/>
    <property type="molecule type" value="Genomic_DNA"/>
</dbReference>
<evidence type="ECO:0000313" key="1">
    <source>
        <dbReference type="EMBL" id="KAI7737561.1"/>
    </source>
</evidence>
<evidence type="ECO:0000313" key="2">
    <source>
        <dbReference type="Proteomes" id="UP001206925"/>
    </source>
</evidence>
<protein>
    <submittedName>
        <fullName evidence="1">Uncharacterized protein</fullName>
    </submittedName>
</protein>
<organism evidence="1 2">
    <name type="scientific">Ambrosia artemisiifolia</name>
    <name type="common">Common ragweed</name>
    <dbReference type="NCBI Taxonomy" id="4212"/>
    <lineage>
        <taxon>Eukaryota</taxon>
        <taxon>Viridiplantae</taxon>
        <taxon>Streptophyta</taxon>
        <taxon>Embryophyta</taxon>
        <taxon>Tracheophyta</taxon>
        <taxon>Spermatophyta</taxon>
        <taxon>Magnoliopsida</taxon>
        <taxon>eudicotyledons</taxon>
        <taxon>Gunneridae</taxon>
        <taxon>Pentapetalae</taxon>
        <taxon>asterids</taxon>
        <taxon>campanulids</taxon>
        <taxon>Asterales</taxon>
        <taxon>Asteraceae</taxon>
        <taxon>Asteroideae</taxon>
        <taxon>Heliantheae alliance</taxon>
        <taxon>Heliantheae</taxon>
        <taxon>Ambrosia</taxon>
    </lineage>
</organism>
<name>A0AAD5GEL0_AMBAR</name>